<dbReference type="InParanoid" id="A0A409W8B4"/>
<dbReference type="Proteomes" id="UP000284706">
    <property type="component" value="Unassembled WGS sequence"/>
</dbReference>
<accession>A0A409W8B4</accession>
<protein>
    <submittedName>
        <fullName evidence="2">Uncharacterized protein</fullName>
    </submittedName>
</protein>
<reference evidence="2 3" key="1">
    <citation type="journal article" date="2018" name="Evol. Lett.">
        <title>Horizontal gene cluster transfer increased hallucinogenic mushroom diversity.</title>
        <authorList>
            <person name="Reynolds H.T."/>
            <person name="Vijayakumar V."/>
            <person name="Gluck-Thaler E."/>
            <person name="Korotkin H.B."/>
            <person name="Matheny P.B."/>
            <person name="Slot J.C."/>
        </authorList>
    </citation>
    <scope>NUCLEOTIDE SEQUENCE [LARGE SCALE GENOMIC DNA]</scope>
    <source>
        <strain evidence="2 3">SRW20</strain>
    </source>
</reference>
<sequence length="38" mass="4610">MGWYQRDQERKALQGKRSEAEREAKHSSCDDRFPETWP</sequence>
<organism evidence="2 3">
    <name type="scientific">Gymnopilus dilepis</name>
    <dbReference type="NCBI Taxonomy" id="231916"/>
    <lineage>
        <taxon>Eukaryota</taxon>
        <taxon>Fungi</taxon>
        <taxon>Dikarya</taxon>
        <taxon>Basidiomycota</taxon>
        <taxon>Agaricomycotina</taxon>
        <taxon>Agaricomycetes</taxon>
        <taxon>Agaricomycetidae</taxon>
        <taxon>Agaricales</taxon>
        <taxon>Agaricineae</taxon>
        <taxon>Hymenogastraceae</taxon>
        <taxon>Gymnopilus</taxon>
    </lineage>
</organism>
<gene>
    <name evidence="2" type="ORF">CVT26_005059</name>
</gene>
<evidence type="ECO:0000313" key="2">
    <source>
        <dbReference type="EMBL" id="PPQ74762.1"/>
    </source>
</evidence>
<dbReference type="AlphaFoldDB" id="A0A409W8B4"/>
<dbReference type="EMBL" id="NHYE01005316">
    <property type="protein sequence ID" value="PPQ74762.1"/>
    <property type="molecule type" value="Genomic_DNA"/>
</dbReference>
<proteinExistence type="predicted"/>
<keyword evidence="3" id="KW-1185">Reference proteome</keyword>
<evidence type="ECO:0000256" key="1">
    <source>
        <dbReference type="SAM" id="MobiDB-lite"/>
    </source>
</evidence>
<name>A0A409W8B4_9AGAR</name>
<feature type="region of interest" description="Disordered" evidence="1">
    <location>
        <begin position="1"/>
        <end position="38"/>
    </location>
</feature>
<evidence type="ECO:0000313" key="3">
    <source>
        <dbReference type="Proteomes" id="UP000284706"/>
    </source>
</evidence>
<comment type="caution">
    <text evidence="2">The sequence shown here is derived from an EMBL/GenBank/DDBJ whole genome shotgun (WGS) entry which is preliminary data.</text>
</comment>